<proteinExistence type="predicted"/>
<evidence type="ECO:0000313" key="2">
    <source>
        <dbReference type="Proteomes" id="UP001165063"/>
    </source>
</evidence>
<sequence length="486" mass="56830">MAVDLVECCVNADSGFLKVLMDTIDKNLYYLEKETLIYKLSESEFKKSKTVQLIINHLNQKRTVVTQSIEEVEVLKEIRLFLKTCQTNVKLTKFINSIQHNLKFGHQLTFQQTEDLIWLILQRRSKERFELYNKIMSQLKETTIRVSENKQTGMFPPLHSGHYLRAIQAISRVKEVPLEELKTMLQSMKQWEIPINRQIANHLVLVFTRRDHYPEANQLILSFFEDGLLKKASNSGTDSKIEIGNEGDNKMLTRLFNTCMWSYNKMTQGTVFTSSEFHSRQRKLRELICGFLKDSEGYFDDESLYCSIEASLSGNDEPFALALLQHYGTKLERGIPITVLKMIQRKILYSLDKMKQRLTDKNLKLMDPQVTRIREACEISTFLENDDERRNGVVLASEGNIKGREEDADNSVHWIICAKLIITYMKELHYYPFPYSFQDSSNWSLSSFEIFELKTIFETQLIERQKELNLTEMDSDAMLERYSSEV</sequence>
<comment type="caution">
    <text evidence="1">The sequence shown here is derived from an EMBL/GenBank/DDBJ whole genome shotgun (WGS) entry which is preliminary data.</text>
</comment>
<name>A0A9W6YQ72_AMBMO</name>
<gene>
    <name evidence="1" type="ORF">Amon01_000234200</name>
</gene>
<keyword evidence="2" id="KW-1185">Reference proteome</keyword>
<dbReference type="OrthoDB" id="185373at2759"/>
<dbReference type="EMBL" id="BSXU01000837">
    <property type="protein sequence ID" value="GMG21909.1"/>
    <property type="molecule type" value="Genomic_DNA"/>
</dbReference>
<evidence type="ECO:0000313" key="1">
    <source>
        <dbReference type="EMBL" id="GMG21909.1"/>
    </source>
</evidence>
<reference evidence="1" key="1">
    <citation type="submission" date="2023-04" db="EMBL/GenBank/DDBJ databases">
        <title>Ambrosiozyma monospora NBRC 1965.</title>
        <authorList>
            <person name="Ichikawa N."/>
            <person name="Sato H."/>
            <person name="Tonouchi N."/>
        </authorList>
    </citation>
    <scope>NUCLEOTIDE SEQUENCE</scope>
    <source>
        <strain evidence="1">NBRC 1965</strain>
    </source>
</reference>
<dbReference type="Proteomes" id="UP001165063">
    <property type="component" value="Unassembled WGS sequence"/>
</dbReference>
<dbReference type="AlphaFoldDB" id="A0A9W6YQ72"/>
<organism evidence="1 2">
    <name type="scientific">Ambrosiozyma monospora</name>
    <name type="common">Yeast</name>
    <name type="synonym">Endomycopsis monosporus</name>
    <dbReference type="NCBI Taxonomy" id="43982"/>
    <lineage>
        <taxon>Eukaryota</taxon>
        <taxon>Fungi</taxon>
        <taxon>Dikarya</taxon>
        <taxon>Ascomycota</taxon>
        <taxon>Saccharomycotina</taxon>
        <taxon>Pichiomycetes</taxon>
        <taxon>Pichiales</taxon>
        <taxon>Pichiaceae</taxon>
        <taxon>Ambrosiozyma</taxon>
    </lineage>
</organism>
<accession>A0A9W6YQ72</accession>
<protein>
    <submittedName>
        <fullName evidence="1">Unnamed protein product</fullName>
    </submittedName>
</protein>